<dbReference type="EMBL" id="CM029047">
    <property type="protein sequence ID" value="KAG2584778.1"/>
    <property type="molecule type" value="Genomic_DNA"/>
</dbReference>
<proteinExistence type="predicted"/>
<dbReference type="AlphaFoldDB" id="A0A8T0RI54"/>
<feature type="region of interest" description="Disordered" evidence="1">
    <location>
        <begin position="16"/>
        <end position="45"/>
    </location>
</feature>
<evidence type="ECO:0000313" key="2">
    <source>
        <dbReference type="EMBL" id="KAG2584778.1"/>
    </source>
</evidence>
<evidence type="ECO:0000313" key="3">
    <source>
        <dbReference type="Proteomes" id="UP000823388"/>
    </source>
</evidence>
<keyword evidence="3" id="KW-1185">Reference proteome</keyword>
<dbReference type="Proteomes" id="UP000823388">
    <property type="component" value="Chromosome 6K"/>
</dbReference>
<name>A0A8T0RI54_PANVG</name>
<protein>
    <submittedName>
        <fullName evidence="2">Uncharacterized protein</fullName>
    </submittedName>
</protein>
<gene>
    <name evidence="2" type="ORF">PVAP13_6KG122900</name>
</gene>
<accession>A0A8T0RI54</accession>
<organism evidence="2 3">
    <name type="scientific">Panicum virgatum</name>
    <name type="common">Blackwell switchgrass</name>
    <dbReference type="NCBI Taxonomy" id="38727"/>
    <lineage>
        <taxon>Eukaryota</taxon>
        <taxon>Viridiplantae</taxon>
        <taxon>Streptophyta</taxon>
        <taxon>Embryophyta</taxon>
        <taxon>Tracheophyta</taxon>
        <taxon>Spermatophyta</taxon>
        <taxon>Magnoliopsida</taxon>
        <taxon>Liliopsida</taxon>
        <taxon>Poales</taxon>
        <taxon>Poaceae</taxon>
        <taxon>PACMAD clade</taxon>
        <taxon>Panicoideae</taxon>
        <taxon>Panicodae</taxon>
        <taxon>Paniceae</taxon>
        <taxon>Panicinae</taxon>
        <taxon>Panicum</taxon>
        <taxon>Panicum sect. Hiantes</taxon>
    </lineage>
</organism>
<feature type="compositionally biased region" description="Basic residues" evidence="1">
    <location>
        <begin position="20"/>
        <end position="35"/>
    </location>
</feature>
<evidence type="ECO:0000256" key="1">
    <source>
        <dbReference type="SAM" id="MobiDB-lite"/>
    </source>
</evidence>
<reference evidence="2" key="1">
    <citation type="submission" date="2020-05" db="EMBL/GenBank/DDBJ databases">
        <title>WGS assembly of Panicum virgatum.</title>
        <authorList>
            <person name="Lovell J.T."/>
            <person name="Jenkins J."/>
            <person name="Shu S."/>
            <person name="Juenger T.E."/>
            <person name="Schmutz J."/>
        </authorList>
    </citation>
    <scope>NUCLEOTIDE SEQUENCE</scope>
    <source>
        <strain evidence="2">AP13</strain>
    </source>
</reference>
<comment type="caution">
    <text evidence="2">The sequence shown here is derived from an EMBL/GenBank/DDBJ whole genome shotgun (WGS) entry which is preliminary data.</text>
</comment>
<sequence length="121" mass="13660">MGRRRAPSIDLIFSLDRSPARRRHGRERPRRHRPRLPAGREAARPRLRPRLQAAYSWRRGASSSRSATSVWVAVFDDLLCICLLRSIRSCGRVELGAIYLIRSFANSCRTKVSTATLAGSS</sequence>